<organism evidence="5">
    <name type="scientific">freshwater metagenome</name>
    <dbReference type="NCBI Taxonomy" id="449393"/>
    <lineage>
        <taxon>unclassified sequences</taxon>
        <taxon>metagenomes</taxon>
        <taxon>ecological metagenomes</taxon>
    </lineage>
</organism>
<protein>
    <submittedName>
        <fullName evidence="5">Unannotated protein</fullName>
    </submittedName>
</protein>
<dbReference type="AlphaFoldDB" id="A0A6J6VD00"/>
<keyword evidence="2" id="KW-0808">Transferase</keyword>
<dbReference type="PANTHER" id="PTHR18919:SF139">
    <property type="entry name" value="THIOLASE-LIKE PROTEIN TYPE 1 ADDITIONAL C-TERMINAL DOMAIN-CONTAINING PROTEIN"/>
    <property type="match status" value="1"/>
</dbReference>
<dbReference type="EMBL" id="CAFABA010000068">
    <property type="protein sequence ID" value="CAB4832649.1"/>
    <property type="molecule type" value="Genomic_DNA"/>
</dbReference>
<evidence type="ECO:0000259" key="4">
    <source>
        <dbReference type="Pfam" id="PF18313"/>
    </source>
</evidence>
<dbReference type="PANTHER" id="PTHR18919">
    <property type="entry name" value="ACETYL-COA C-ACYLTRANSFERASE"/>
    <property type="match status" value="1"/>
</dbReference>
<reference evidence="5" key="1">
    <citation type="submission" date="2020-05" db="EMBL/GenBank/DDBJ databases">
        <authorList>
            <person name="Chiriac C."/>
            <person name="Salcher M."/>
            <person name="Ghai R."/>
            <person name="Kavagutti S V."/>
        </authorList>
    </citation>
    <scope>NUCLEOTIDE SEQUENCE</scope>
</reference>
<sequence length="484" mass="50830">MCIGAALVSQRSDDPDAGVDAARLIVDAVRAAGRDTGVSNALAGVQLVAVAGGSWTYRNAPRLVAQAIGATGARTHLIVPGVLQSGLFDRALSAIARGELDLAIVCGGEAKWRELRGHITGAPGTVTDDADAPLPDEVVQRHGHLISPQEIARRMYDAPTHYALLETARRIADGQSVAEHRDVVAEFWAGFNRVAQANPDAWNRTPMTAAQIATTTPKNRLIAYPYNKWHVSQQNVDQASALVFCSVAHAEALGVARDRWVFPHVIVDSNHMVPVSRRAVMHRSPGFAIAGARAFALAGAGADDIAHVDVYSCFPIAARTQALELGLGTDRPLTVTGGMAFGGGPFGNYVVQSAATMMRVLRADPGSRGLVTAISGMITKQGVSIWSTEPPAAGYRFDDVSAAVAAEVGEVPTVDGVDGSGRVLTYTVNADTEGPRRAIAVVDLGENRRALVASDDRAVAAHLVADDAAGVVVQVHADETFTLL</sequence>
<dbReference type="Gene3D" id="2.40.50.840">
    <property type="match status" value="1"/>
</dbReference>
<dbReference type="EMBL" id="CAFBMH010000067">
    <property type="protein sequence ID" value="CAB4915176.1"/>
    <property type="molecule type" value="Genomic_DNA"/>
</dbReference>
<accession>A0A6J6VD00</accession>
<evidence type="ECO:0000313" key="5">
    <source>
        <dbReference type="EMBL" id="CAB4768798.1"/>
    </source>
</evidence>
<dbReference type="EMBL" id="CAEZYR010000166">
    <property type="protein sequence ID" value="CAB4768798.1"/>
    <property type="molecule type" value="Genomic_DNA"/>
</dbReference>
<comment type="similarity">
    <text evidence="1">Belongs to the thiolase-like superfamily. Thiolase family.</text>
</comment>
<dbReference type="GO" id="GO:0016746">
    <property type="term" value="F:acyltransferase activity"/>
    <property type="evidence" value="ECO:0007669"/>
    <property type="project" value="UniProtKB-KW"/>
</dbReference>
<dbReference type="Pfam" id="PF18313">
    <property type="entry name" value="TLP1_add_C"/>
    <property type="match status" value="1"/>
</dbReference>
<evidence type="ECO:0000256" key="2">
    <source>
        <dbReference type="ARBA" id="ARBA00022679"/>
    </source>
</evidence>
<dbReference type="InterPro" id="IPR016039">
    <property type="entry name" value="Thiolase-like"/>
</dbReference>
<evidence type="ECO:0000256" key="1">
    <source>
        <dbReference type="ARBA" id="ARBA00010982"/>
    </source>
</evidence>
<name>A0A6J6VD00_9ZZZZ</name>
<feature type="domain" description="Thiolase-like protein type 1 additional C-terminal" evidence="4">
    <location>
        <begin position="411"/>
        <end position="480"/>
    </location>
</feature>
<keyword evidence="3" id="KW-0012">Acyltransferase</keyword>
<dbReference type="Gene3D" id="3.40.47.10">
    <property type="match status" value="1"/>
</dbReference>
<evidence type="ECO:0000256" key="3">
    <source>
        <dbReference type="ARBA" id="ARBA00023315"/>
    </source>
</evidence>
<dbReference type="InterPro" id="IPR040771">
    <property type="entry name" value="TLP1_add_C"/>
</dbReference>
<proteinExistence type="inferred from homology"/>
<evidence type="ECO:0000313" key="6">
    <source>
        <dbReference type="EMBL" id="CAB4832649.1"/>
    </source>
</evidence>
<evidence type="ECO:0000313" key="7">
    <source>
        <dbReference type="EMBL" id="CAB4915176.1"/>
    </source>
</evidence>
<dbReference type="SUPFAM" id="SSF53901">
    <property type="entry name" value="Thiolase-like"/>
    <property type="match status" value="2"/>
</dbReference>
<gene>
    <name evidence="5" type="ORF">UFOPK2754_02980</name>
    <name evidence="6" type="ORF">UFOPK3139_01680</name>
    <name evidence="7" type="ORF">UFOPK3543_01766</name>
</gene>